<dbReference type="SMART" id="SM00983">
    <property type="entry name" value="TPK_B1_binding"/>
    <property type="match status" value="1"/>
</dbReference>
<dbReference type="InterPro" id="IPR007373">
    <property type="entry name" value="Thiamin_PyroPKinase_B1-bd"/>
</dbReference>
<dbReference type="GO" id="GO:0004788">
    <property type="term" value="F:thiamine diphosphokinase activity"/>
    <property type="evidence" value="ECO:0007669"/>
    <property type="project" value="UniProtKB-UniRule"/>
</dbReference>
<dbReference type="InterPro" id="IPR006282">
    <property type="entry name" value="Thi_PPkinase"/>
</dbReference>
<dbReference type="Gene3D" id="3.40.50.10240">
    <property type="entry name" value="Thiamin pyrophosphokinase, catalytic domain"/>
    <property type="match status" value="1"/>
</dbReference>
<evidence type="ECO:0000256" key="2">
    <source>
        <dbReference type="ARBA" id="ARBA00022741"/>
    </source>
</evidence>
<dbReference type="CDD" id="cd07995">
    <property type="entry name" value="TPK"/>
    <property type="match status" value="1"/>
</dbReference>
<dbReference type="InterPro" id="IPR036371">
    <property type="entry name" value="TPK_B1-bd_sf"/>
</dbReference>
<gene>
    <name evidence="7" type="ORF">LKE05_04945</name>
</gene>
<evidence type="ECO:0000313" key="8">
    <source>
        <dbReference type="Proteomes" id="UP001198242"/>
    </source>
</evidence>
<reference evidence="7 8" key="1">
    <citation type="submission" date="2021-10" db="EMBL/GenBank/DDBJ databases">
        <title>Anaerobic single-cell dispensing facilitates the cultivation of human gut bacteria.</title>
        <authorList>
            <person name="Afrizal A."/>
        </authorList>
    </citation>
    <scope>NUCLEOTIDE SEQUENCE [LARGE SCALE GENOMIC DNA]</scope>
    <source>
        <strain evidence="7 8">CLA-AA-H232</strain>
    </source>
</reference>
<dbReference type="GO" id="GO:0016301">
    <property type="term" value="F:kinase activity"/>
    <property type="evidence" value="ECO:0007669"/>
    <property type="project" value="UniProtKB-KW"/>
</dbReference>
<keyword evidence="2" id="KW-0547">Nucleotide-binding</keyword>
<dbReference type="GO" id="GO:0030975">
    <property type="term" value="F:thiamine binding"/>
    <property type="evidence" value="ECO:0007669"/>
    <property type="project" value="InterPro"/>
</dbReference>
<dbReference type="SUPFAM" id="SSF63999">
    <property type="entry name" value="Thiamin pyrophosphokinase, catalytic domain"/>
    <property type="match status" value="1"/>
</dbReference>
<proteinExistence type="predicted"/>
<accession>A0AAE3DXF6</accession>
<dbReference type="Pfam" id="PF04263">
    <property type="entry name" value="TPK_catalytic"/>
    <property type="match status" value="1"/>
</dbReference>
<keyword evidence="3" id="KW-0418">Kinase</keyword>
<dbReference type="RefSeq" id="WP_117967858.1">
    <property type="nucleotide sequence ID" value="NZ_JAJEQM010000005.1"/>
</dbReference>
<dbReference type="InterPro" id="IPR036759">
    <property type="entry name" value="TPK_catalytic_sf"/>
</dbReference>
<organism evidence="7 8">
    <name type="scientific">Hominilimicola fabiformis</name>
    <dbReference type="NCBI Taxonomy" id="2885356"/>
    <lineage>
        <taxon>Bacteria</taxon>
        <taxon>Bacillati</taxon>
        <taxon>Bacillota</taxon>
        <taxon>Clostridia</taxon>
        <taxon>Eubacteriales</taxon>
        <taxon>Oscillospiraceae</taxon>
        <taxon>Hominilimicola</taxon>
    </lineage>
</organism>
<evidence type="ECO:0000256" key="4">
    <source>
        <dbReference type="ARBA" id="ARBA00022840"/>
    </source>
</evidence>
<sequence>MRAVIIGNGDIKDYQYIKSKINDNDFIICADGGYNHAEKMGIVPDVLIGDFDSAKNFEKVKDRIEYPKRKDFTDGELAVAYAVDNGYEDIVLIAMTGDRFDHSIADILLLEKCKNGVLIDDNNEIYLLKDKLSLNGKTGQTLSIIPIKDNAVGITTDGLEYPLNDETLYFGSSRGISNIMLADKCNITIKSGMALVIKVERV</sequence>
<keyword evidence="1 7" id="KW-0808">Transferase</keyword>
<keyword evidence="4" id="KW-0067">ATP-binding</keyword>
<dbReference type="Proteomes" id="UP001198242">
    <property type="component" value="Unassembled WGS sequence"/>
</dbReference>
<feature type="domain" description="Thiamin pyrophosphokinase thiamin-binding" evidence="6">
    <location>
        <begin position="136"/>
        <end position="195"/>
    </location>
</feature>
<dbReference type="PANTHER" id="PTHR41299:SF1">
    <property type="entry name" value="THIAMINE PYROPHOSPHOKINASE"/>
    <property type="match status" value="1"/>
</dbReference>
<dbReference type="NCBIfam" id="TIGR01378">
    <property type="entry name" value="thi_PPkinase"/>
    <property type="match status" value="1"/>
</dbReference>
<dbReference type="GO" id="GO:0006772">
    <property type="term" value="P:thiamine metabolic process"/>
    <property type="evidence" value="ECO:0007669"/>
    <property type="project" value="UniProtKB-UniRule"/>
</dbReference>
<dbReference type="PANTHER" id="PTHR41299">
    <property type="entry name" value="THIAMINE PYROPHOSPHOKINASE"/>
    <property type="match status" value="1"/>
</dbReference>
<dbReference type="AlphaFoldDB" id="A0AAE3DXF6"/>
<dbReference type="Pfam" id="PF04265">
    <property type="entry name" value="TPK_B1_binding"/>
    <property type="match status" value="1"/>
</dbReference>
<evidence type="ECO:0000256" key="1">
    <source>
        <dbReference type="ARBA" id="ARBA00022679"/>
    </source>
</evidence>
<comment type="caution">
    <text evidence="7">The sequence shown here is derived from an EMBL/GenBank/DDBJ whole genome shotgun (WGS) entry which is preliminary data.</text>
</comment>
<dbReference type="SUPFAM" id="SSF63862">
    <property type="entry name" value="Thiamin pyrophosphokinase, substrate-binding domain"/>
    <property type="match status" value="1"/>
</dbReference>
<dbReference type="InterPro" id="IPR053149">
    <property type="entry name" value="TPK"/>
</dbReference>
<name>A0AAE3DXF6_9FIRM</name>
<dbReference type="GO" id="GO:0005524">
    <property type="term" value="F:ATP binding"/>
    <property type="evidence" value="ECO:0007669"/>
    <property type="project" value="UniProtKB-KW"/>
</dbReference>
<dbReference type="InterPro" id="IPR007371">
    <property type="entry name" value="TPK_catalytic"/>
</dbReference>
<evidence type="ECO:0000256" key="5">
    <source>
        <dbReference type="NCBIfam" id="TIGR01378"/>
    </source>
</evidence>
<evidence type="ECO:0000256" key="3">
    <source>
        <dbReference type="ARBA" id="ARBA00022777"/>
    </source>
</evidence>
<dbReference type="EMBL" id="JAJEQM010000005">
    <property type="protein sequence ID" value="MCC2210136.1"/>
    <property type="molecule type" value="Genomic_DNA"/>
</dbReference>
<protein>
    <recommendedName>
        <fullName evidence="5">Thiamine diphosphokinase</fullName>
        <ecNumber evidence="5">2.7.6.2</ecNumber>
    </recommendedName>
</protein>
<dbReference type="GO" id="GO:0009229">
    <property type="term" value="P:thiamine diphosphate biosynthetic process"/>
    <property type="evidence" value="ECO:0007669"/>
    <property type="project" value="InterPro"/>
</dbReference>
<keyword evidence="8" id="KW-1185">Reference proteome</keyword>
<dbReference type="EC" id="2.7.6.2" evidence="5"/>
<evidence type="ECO:0000313" key="7">
    <source>
        <dbReference type="EMBL" id="MCC2210136.1"/>
    </source>
</evidence>
<evidence type="ECO:0000259" key="6">
    <source>
        <dbReference type="SMART" id="SM00983"/>
    </source>
</evidence>